<dbReference type="EMBL" id="BOOJ01000033">
    <property type="protein sequence ID" value="GIH93547.1"/>
    <property type="molecule type" value="Genomic_DNA"/>
</dbReference>
<dbReference type="InterPro" id="IPR045730">
    <property type="entry name" value="DUF6084"/>
</dbReference>
<organism evidence="1 2">
    <name type="scientific">Planobispora siamensis</name>
    <dbReference type="NCBI Taxonomy" id="936338"/>
    <lineage>
        <taxon>Bacteria</taxon>
        <taxon>Bacillati</taxon>
        <taxon>Actinomycetota</taxon>
        <taxon>Actinomycetes</taxon>
        <taxon>Streptosporangiales</taxon>
        <taxon>Streptosporangiaceae</taxon>
        <taxon>Planobispora</taxon>
    </lineage>
</organism>
<sequence>MADLFFDCLGARADRYAVTPGMTLQLRVTETGGERVEAIALRCQIRIEPHRRHYSAAEAERLHDLFGDPGRWSDTLKPLQLATLSTMVPGFTGGTTVELALPVTYDLEIASTRYFSGLDDGVVPLLLLFSGTVFGTRDGRIQVQQVPWSKETSYPMPVEVWRETVDLHFPGSAWLRVRRETLDALQRFKSRNALPSWDGAISALLDREETGPW</sequence>
<dbReference type="Proteomes" id="UP000619788">
    <property type="component" value="Unassembled WGS sequence"/>
</dbReference>
<gene>
    <name evidence="1" type="ORF">Psi01_41770</name>
</gene>
<dbReference type="AlphaFoldDB" id="A0A8J3SFT7"/>
<evidence type="ECO:0000313" key="1">
    <source>
        <dbReference type="EMBL" id="GIH93547.1"/>
    </source>
</evidence>
<evidence type="ECO:0000313" key="2">
    <source>
        <dbReference type="Proteomes" id="UP000619788"/>
    </source>
</evidence>
<protein>
    <submittedName>
        <fullName evidence="1">Uncharacterized protein</fullName>
    </submittedName>
</protein>
<name>A0A8J3SFT7_9ACTN</name>
<keyword evidence="2" id="KW-1185">Reference proteome</keyword>
<accession>A0A8J3SFT7</accession>
<dbReference type="Pfam" id="PF19562">
    <property type="entry name" value="DUF6084"/>
    <property type="match status" value="1"/>
</dbReference>
<proteinExistence type="predicted"/>
<comment type="caution">
    <text evidence="1">The sequence shown here is derived from an EMBL/GenBank/DDBJ whole genome shotgun (WGS) entry which is preliminary data.</text>
</comment>
<reference evidence="1 2" key="1">
    <citation type="submission" date="2021-01" db="EMBL/GenBank/DDBJ databases">
        <title>Whole genome shotgun sequence of Planobispora siamensis NBRC 107568.</title>
        <authorList>
            <person name="Komaki H."/>
            <person name="Tamura T."/>
        </authorList>
    </citation>
    <scope>NUCLEOTIDE SEQUENCE [LARGE SCALE GENOMIC DNA]</scope>
    <source>
        <strain evidence="1 2">NBRC 107568</strain>
    </source>
</reference>
<dbReference type="RefSeq" id="WP_204065714.1">
    <property type="nucleotide sequence ID" value="NZ_BOOJ01000033.1"/>
</dbReference>